<dbReference type="GO" id="GO:0046872">
    <property type="term" value="F:metal ion binding"/>
    <property type="evidence" value="ECO:0007669"/>
    <property type="project" value="UniProtKB-KW"/>
</dbReference>
<keyword evidence="2" id="KW-0732">Signal</keyword>
<gene>
    <name evidence="5" type="primary">LOC110985284</name>
</gene>
<feature type="binding site" evidence="1">
    <location>
        <position position="345"/>
    </location>
    <ligand>
        <name>Zn(2+)</name>
        <dbReference type="ChEBI" id="CHEBI:29105"/>
        <note>catalytic</note>
    </ligand>
</feature>
<sequence length="399" mass="43975">MMLSASLFLSFAAMALAGPPVPNHRFSKDELQRYFGVDSDDKAPEYEIVYPEYVTADTKRSMDRSSITASHLDVYVDAFGETLHMTVEHDDSGIKPGLEAEYLTDEGIIKVPVQTDCIYSGKVVGEGDSLVSVTTCVGLMAIAYHASGPTYIEPLDDEHAYKRDIGRGLPHVAYKNKPQNGASCPVRSPLCVEGDVKPSGTKYLKLAFVGDALLHYLRGNSTLTALTTVFNAVKNILQLDSLAGKDLVPKLVHMIILTVRQPGFWISWNAYRYLPSAAEWLDTKQYPPSDDRHWDNAAIFSGLPFVNGILGLAYVGVCDSKEAVSVSRFHSLDEATATAAHEIGHNLGMCHDNQDNSCPSTGYVMAPYESEVKIEPIWSSCSRRYYNRFVDSNTCYNDS</sequence>
<dbReference type="InterPro" id="IPR024079">
    <property type="entry name" value="MetalloPept_cat_dom_sf"/>
</dbReference>
<feature type="chain" id="PRO_5034982918" evidence="2">
    <location>
        <begin position="18"/>
        <end position="399"/>
    </location>
</feature>
<evidence type="ECO:0000256" key="2">
    <source>
        <dbReference type="SAM" id="SignalP"/>
    </source>
</evidence>
<comment type="caution">
    <text evidence="1">Lacks conserved residue(s) required for the propagation of feature annotation.</text>
</comment>
<reference evidence="5" key="1">
    <citation type="submission" date="2025-08" db="UniProtKB">
        <authorList>
            <consortium name="RefSeq"/>
        </authorList>
    </citation>
    <scope>IDENTIFICATION</scope>
</reference>
<dbReference type="Proteomes" id="UP000694845">
    <property type="component" value="Unplaced"/>
</dbReference>
<evidence type="ECO:0000256" key="1">
    <source>
        <dbReference type="PROSITE-ProRule" id="PRU00276"/>
    </source>
</evidence>
<dbReference type="Gene3D" id="3.40.390.10">
    <property type="entry name" value="Collagenase (Catalytic Domain)"/>
    <property type="match status" value="1"/>
</dbReference>
<dbReference type="GO" id="GO:0006508">
    <property type="term" value="P:proteolysis"/>
    <property type="evidence" value="ECO:0007669"/>
    <property type="project" value="InterPro"/>
</dbReference>
<proteinExistence type="predicted"/>
<dbReference type="GO" id="GO:0004222">
    <property type="term" value="F:metalloendopeptidase activity"/>
    <property type="evidence" value="ECO:0007669"/>
    <property type="project" value="InterPro"/>
</dbReference>
<dbReference type="AlphaFoldDB" id="A0A8B7Z8B6"/>
<evidence type="ECO:0000259" key="3">
    <source>
        <dbReference type="PROSITE" id="PS50215"/>
    </source>
</evidence>
<dbReference type="OrthoDB" id="5951731at2759"/>
<feature type="binding site" evidence="1">
    <location>
        <position position="351"/>
    </location>
    <ligand>
        <name>Zn(2+)</name>
        <dbReference type="ChEBI" id="CHEBI:29105"/>
        <note>catalytic</note>
    </ligand>
</feature>
<name>A0A8B7Z8B6_ACAPL</name>
<dbReference type="SUPFAM" id="SSF55486">
    <property type="entry name" value="Metalloproteases ('zincins'), catalytic domain"/>
    <property type="match status" value="1"/>
</dbReference>
<evidence type="ECO:0000313" key="4">
    <source>
        <dbReference type="Proteomes" id="UP000694845"/>
    </source>
</evidence>
<dbReference type="GeneID" id="110985284"/>
<feature type="binding site" evidence="1">
    <location>
        <position position="341"/>
    </location>
    <ligand>
        <name>Zn(2+)</name>
        <dbReference type="ChEBI" id="CHEBI:29105"/>
        <note>catalytic</note>
    </ligand>
</feature>
<dbReference type="PROSITE" id="PS50215">
    <property type="entry name" value="ADAM_MEPRO"/>
    <property type="match status" value="1"/>
</dbReference>
<dbReference type="Pfam" id="PF01421">
    <property type="entry name" value="Reprolysin"/>
    <property type="match status" value="1"/>
</dbReference>
<dbReference type="KEGG" id="aplc:110985284"/>
<keyword evidence="1" id="KW-0862">Zinc</keyword>
<dbReference type="RefSeq" id="XP_022101904.1">
    <property type="nucleotide sequence ID" value="XM_022246212.1"/>
</dbReference>
<feature type="active site" evidence="1">
    <location>
        <position position="342"/>
    </location>
</feature>
<keyword evidence="1" id="KW-0479">Metal-binding</keyword>
<dbReference type="InterPro" id="IPR001590">
    <property type="entry name" value="Peptidase_M12B"/>
</dbReference>
<organism evidence="4 5">
    <name type="scientific">Acanthaster planci</name>
    <name type="common">Crown-of-thorns starfish</name>
    <dbReference type="NCBI Taxonomy" id="133434"/>
    <lineage>
        <taxon>Eukaryota</taxon>
        <taxon>Metazoa</taxon>
        <taxon>Echinodermata</taxon>
        <taxon>Eleutherozoa</taxon>
        <taxon>Asterozoa</taxon>
        <taxon>Asteroidea</taxon>
        <taxon>Valvatacea</taxon>
        <taxon>Valvatida</taxon>
        <taxon>Acanthasteridae</taxon>
        <taxon>Acanthaster</taxon>
    </lineage>
</organism>
<evidence type="ECO:0000313" key="5">
    <source>
        <dbReference type="RefSeq" id="XP_022101904.1"/>
    </source>
</evidence>
<keyword evidence="4" id="KW-1185">Reference proteome</keyword>
<accession>A0A8B7Z8B6</accession>
<dbReference type="PANTHER" id="PTHR11905">
    <property type="entry name" value="ADAM A DISINTEGRIN AND METALLOPROTEASE DOMAIN"/>
    <property type="match status" value="1"/>
</dbReference>
<feature type="domain" description="Peptidase M12B" evidence="3">
    <location>
        <begin position="202"/>
        <end position="392"/>
    </location>
</feature>
<feature type="signal peptide" evidence="2">
    <location>
        <begin position="1"/>
        <end position="17"/>
    </location>
</feature>
<dbReference type="PANTHER" id="PTHR11905:SF256">
    <property type="entry name" value="PEPTIDASE M12B DOMAIN-CONTAINING PROTEIN"/>
    <property type="match status" value="1"/>
</dbReference>
<protein>
    <submittedName>
        <fullName evidence="5">Zinc metalloproteinase/disintegrin-like</fullName>
    </submittedName>
</protein>